<feature type="compositionally biased region" description="Pro residues" evidence="1">
    <location>
        <begin position="711"/>
        <end position="722"/>
    </location>
</feature>
<dbReference type="GO" id="GO:0010468">
    <property type="term" value="P:regulation of gene expression"/>
    <property type="evidence" value="ECO:0007669"/>
    <property type="project" value="InterPro"/>
</dbReference>
<feature type="compositionally biased region" description="Polar residues" evidence="1">
    <location>
        <begin position="366"/>
        <end position="377"/>
    </location>
</feature>
<dbReference type="InterPro" id="IPR024768">
    <property type="entry name" value="Marf1"/>
</dbReference>
<reference evidence="3 4" key="1">
    <citation type="journal article" date="2018" name="Evol. Lett.">
        <title>Horizontal gene cluster transfer increased hallucinogenic mushroom diversity.</title>
        <authorList>
            <person name="Reynolds H.T."/>
            <person name="Vijayakumar V."/>
            <person name="Gluck-Thaler E."/>
            <person name="Korotkin H.B."/>
            <person name="Matheny P.B."/>
            <person name="Slot J.C."/>
        </authorList>
    </citation>
    <scope>NUCLEOTIDE SEQUENCE [LARGE SCALE GENOMIC DNA]</scope>
    <source>
        <strain evidence="3 4">SRW20</strain>
    </source>
</reference>
<feature type="compositionally biased region" description="Basic and acidic residues" evidence="1">
    <location>
        <begin position="346"/>
        <end position="365"/>
    </location>
</feature>
<dbReference type="STRING" id="231916.A0A409VIF5"/>
<feature type="compositionally biased region" description="Low complexity" evidence="1">
    <location>
        <begin position="737"/>
        <end position="757"/>
    </location>
</feature>
<dbReference type="Gene3D" id="3.40.50.1010">
    <property type="entry name" value="5'-nuclease"/>
    <property type="match status" value="1"/>
</dbReference>
<evidence type="ECO:0000313" key="3">
    <source>
        <dbReference type="EMBL" id="PPQ65996.1"/>
    </source>
</evidence>
<dbReference type="Pfam" id="PF01936">
    <property type="entry name" value="NYN"/>
    <property type="match status" value="1"/>
</dbReference>
<feature type="compositionally biased region" description="Polar residues" evidence="1">
    <location>
        <begin position="672"/>
        <end position="683"/>
    </location>
</feature>
<feature type="region of interest" description="Disordered" evidence="1">
    <location>
        <begin position="440"/>
        <end position="571"/>
    </location>
</feature>
<comment type="caution">
    <text evidence="3">The sequence shown here is derived from an EMBL/GenBank/DDBJ whole genome shotgun (WGS) entry which is preliminary data.</text>
</comment>
<gene>
    <name evidence="3" type="ORF">CVT26_010656</name>
</gene>
<dbReference type="GO" id="GO:0005777">
    <property type="term" value="C:peroxisome"/>
    <property type="evidence" value="ECO:0007669"/>
    <property type="project" value="InterPro"/>
</dbReference>
<evidence type="ECO:0000256" key="1">
    <source>
        <dbReference type="SAM" id="MobiDB-lite"/>
    </source>
</evidence>
<dbReference type="AlphaFoldDB" id="A0A409VIF5"/>
<accession>A0A409VIF5</accession>
<dbReference type="PANTHER" id="PTHR14379">
    <property type="entry name" value="LIMKAIN B LKAP"/>
    <property type="match status" value="1"/>
</dbReference>
<dbReference type="OrthoDB" id="549353at2759"/>
<dbReference type="GO" id="GO:0004540">
    <property type="term" value="F:RNA nuclease activity"/>
    <property type="evidence" value="ECO:0007669"/>
    <property type="project" value="InterPro"/>
</dbReference>
<dbReference type="EMBL" id="NHYE01005641">
    <property type="protein sequence ID" value="PPQ65996.1"/>
    <property type="molecule type" value="Genomic_DNA"/>
</dbReference>
<sequence>MRSALCVSLWSPPVFGSVSIYIGLQAYLCRPLLATVQTSRKPNYPEITHTCCDTSICEITIDCYVSMCQAKNSVFNKRGSTFRIHHEMHSLLPATSPTADGDENACKSSLSQPHEYGTLFKRSHTHGTEWHRGLPLKTIHSNGPLPLSRICRLMTLHREDLIIFWDYETTGATSAASSTSTYEIVKNIRAAVASYGPIKAFKSYADFTRPEGASKARIALSSSGVTLVDCPSEGSQDAHSKIMITDMLIHAWDHSPPTTFVVITADRDLAYPIALLRTRDYRVLLICPSTIHPSLPAQASTELDWTRIVLGIQGDVVDEDAFLDQAPGSGRSFPTTEQPRVPPSDAEQKTHTASEFKLGKARFDTPSHSTQDSNLSRENPLEGRPSRPLPIPRARRNSTFPGQFEADRFNVFNDSGHGFAHGRLARGPLDSVPQETLFSRPLSRAAEPARADSAPPNVRRSSAPAPSIPAFVPPQIQGFSAIGSWGSSLKGKEKDSQASEPLSKETVPAEQSSGVPLANPPIVLTNKDDSKKRRASTTLSPPPGLRSLTPTPPLRPRSLSPESIHSMSLSPTSSLHTDFSFVPPIELSTVPTSAQTVDTAKSDATFKPPAELGGGNDKIQATVEELVEQDDLEAFFRDTVSQSQLPEPVVEPVDQTVEEKLRVPSPAASLRSGATYSVSTPSVKSVARVPLQPPTSVSPPNGSTAANSQSPVPPPAPAPPAEPSKSSAKSQVKPSVASGSRTAAAAAPTPALPASQTRVPPSSVPPRFQPLVQVLRQEQRGDRADGVDKSHLGSVLPKKFPQVYNLAKCSKFKTYIALAVEARIVKEVVNQYGEQCVSLRPQYRA</sequence>
<dbReference type="GO" id="GO:1905762">
    <property type="term" value="F:CCR4-NOT complex binding"/>
    <property type="evidence" value="ECO:0007669"/>
    <property type="project" value="TreeGrafter"/>
</dbReference>
<organism evidence="3 4">
    <name type="scientific">Gymnopilus dilepis</name>
    <dbReference type="NCBI Taxonomy" id="231916"/>
    <lineage>
        <taxon>Eukaryota</taxon>
        <taxon>Fungi</taxon>
        <taxon>Dikarya</taxon>
        <taxon>Basidiomycota</taxon>
        <taxon>Agaricomycotina</taxon>
        <taxon>Agaricomycetes</taxon>
        <taxon>Agaricomycetidae</taxon>
        <taxon>Agaricales</taxon>
        <taxon>Agaricineae</taxon>
        <taxon>Hymenogastraceae</taxon>
        <taxon>Gymnopilus</taxon>
    </lineage>
</organism>
<dbReference type="Proteomes" id="UP000284706">
    <property type="component" value="Unassembled WGS sequence"/>
</dbReference>
<feature type="region of interest" description="Disordered" evidence="1">
    <location>
        <begin position="662"/>
        <end position="767"/>
    </location>
</feature>
<evidence type="ECO:0000313" key="4">
    <source>
        <dbReference type="Proteomes" id="UP000284706"/>
    </source>
</evidence>
<dbReference type="CDD" id="cd10910">
    <property type="entry name" value="PIN_limkain_b1_N_like"/>
    <property type="match status" value="1"/>
</dbReference>
<keyword evidence="4" id="KW-1185">Reference proteome</keyword>
<name>A0A409VIF5_9AGAR</name>
<protein>
    <recommendedName>
        <fullName evidence="2">NYN domain-containing protein</fullName>
    </recommendedName>
</protein>
<evidence type="ECO:0000259" key="2">
    <source>
        <dbReference type="Pfam" id="PF01936"/>
    </source>
</evidence>
<dbReference type="PANTHER" id="PTHR14379:SF3">
    <property type="entry name" value="MEIOSIS REGULATOR AND MRNA STABILITY FACTOR 1"/>
    <property type="match status" value="1"/>
</dbReference>
<dbReference type="InParanoid" id="A0A409VIF5"/>
<proteinExistence type="predicted"/>
<feature type="domain" description="NYN" evidence="2">
    <location>
        <begin position="162"/>
        <end position="299"/>
    </location>
</feature>
<feature type="region of interest" description="Disordered" evidence="1">
    <location>
        <begin position="323"/>
        <end position="400"/>
    </location>
</feature>
<feature type="compositionally biased region" description="Pro residues" evidence="1">
    <location>
        <begin position="540"/>
        <end position="555"/>
    </location>
</feature>
<dbReference type="InterPro" id="IPR021139">
    <property type="entry name" value="NYN"/>
</dbReference>